<organism evidence="4 5">
    <name type="scientific">Candidatus Schekmanbacteria bacterium RBG_13_48_7</name>
    <dbReference type="NCBI Taxonomy" id="1817878"/>
    <lineage>
        <taxon>Bacteria</taxon>
        <taxon>Candidatus Schekmaniibacteriota</taxon>
    </lineage>
</organism>
<dbReference type="PANTHER" id="PTHR43179:SF12">
    <property type="entry name" value="GALACTOFURANOSYLTRANSFERASE GLFT2"/>
    <property type="match status" value="1"/>
</dbReference>
<name>A0A1F7S0J5_9BACT</name>
<dbReference type="InterPro" id="IPR029044">
    <property type="entry name" value="Nucleotide-diphossugar_trans"/>
</dbReference>
<reference evidence="4 5" key="1">
    <citation type="journal article" date="2016" name="Nat. Commun.">
        <title>Thousands of microbial genomes shed light on interconnected biogeochemical processes in an aquifer system.</title>
        <authorList>
            <person name="Anantharaman K."/>
            <person name="Brown C.T."/>
            <person name="Hug L.A."/>
            <person name="Sharon I."/>
            <person name="Castelle C.J."/>
            <person name="Probst A.J."/>
            <person name="Thomas B.C."/>
            <person name="Singh A."/>
            <person name="Wilkins M.J."/>
            <person name="Karaoz U."/>
            <person name="Brodie E.L."/>
            <person name="Williams K.H."/>
            <person name="Hubbard S.S."/>
            <person name="Banfield J.F."/>
        </authorList>
    </citation>
    <scope>NUCLEOTIDE SEQUENCE [LARGE SCALE GENOMIC DNA]</scope>
</reference>
<dbReference type="EMBL" id="MGDD01000093">
    <property type="protein sequence ID" value="OGL47210.1"/>
    <property type="molecule type" value="Genomic_DNA"/>
</dbReference>
<dbReference type="PANTHER" id="PTHR43179">
    <property type="entry name" value="RHAMNOSYLTRANSFERASE WBBL"/>
    <property type="match status" value="1"/>
</dbReference>
<dbReference type="Pfam" id="PF13641">
    <property type="entry name" value="Glyco_tranf_2_3"/>
    <property type="match status" value="1"/>
</dbReference>
<proteinExistence type="inferred from homology"/>
<keyword evidence="2" id="KW-0328">Glycosyltransferase</keyword>
<evidence type="ECO:0000313" key="5">
    <source>
        <dbReference type="Proteomes" id="UP000179266"/>
    </source>
</evidence>
<sequence>MVRYSDSDSKIGLVSPKIYFAKGYEFYKKRYQKSDLGKIIWYAGGLVDWKNMYATHRGVDEVDYGQYARSCDTEFATGCCLLIKKKVIDTVGLFDRNYFLYFEDLDLSIRSKNMGFKVKYYPEVYLWHKNAASSDKPGSKIQVYYQTRNRLYFGYKYATLSTKKSLFLDSLRLLKKGNPYTSGVIDYYLGRMKEGNL</sequence>
<evidence type="ECO:0000256" key="2">
    <source>
        <dbReference type="ARBA" id="ARBA00022676"/>
    </source>
</evidence>
<keyword evidence="3" id="KW-0808">Transferase</keyword>
<dbReference type="SUPFAM" id="SSF53448">
    <property type="entry name" value="Nucleotide-diphospho-sugar transferases"/>
    <property type="match status" value="1"/>
</dbReference>
<evidence type="ECO:0000256" key="1">
    <source>
        <dbReference type="ARBA" id="ARBA00006739"/>
    </source>
</evidence>
<comment type="similarity">
    <text evidence="1">Belongs to the glycosyltransferase 2 family.</text>
</comment>
<comment type="caution">
    <text evidence="4">The sequence shown here is derived from an EMBL/GenBank/DDBJ whole genome shotgun (WGS) entry which is preliminary data.</text>
</comment>
<gene>
    <name evidence="4" type="ORF">A2161_14515</name>
</gene>
<evidence type="ECO:0000313" key="4">
    <source>
        <dbReference type="EMBL" id="OGL47210.1"/>
    </source>
</evidence>
<dbReference type="GO" id="GO:0016757">
    <property type="term" value="F:glycosyltransferase activity"/>
    <property type="evidence" value="ECO:0007669"/>
    <property type="project" value="UniProtKB-KW"/>
</dbReference>
<dbReference type="Proteomes" id="UP000179266">
    <property type="component" value="Unassembled WGS sequence"/>
</dbReference>
<dbReference type="AlphaFoldDB" id="A0A1F7S0J5"/>
<dbReference type="Gene3D" id="3.90.550.10">
    <property type="entry name" value="Spore Coat Polysaccharide Biosynthesis Protein SpsA, Chain A"/>
    <property type="match status" value="1"/>
</dbReference>
<accession>A0A1F7S0J5</accession>
<evidence type="ECO:0008006" key="6">
    <source>
        <dbReference type="Google" id="ProtNLM"/>
    </source>
</evidence>
<evidence type="ECO:0000256" key="3">
    <source>
        <dbReference type="ARBA" id="ARBA00022679"/>
    </source>
</evidence>
<protein>
    <recommendedName>
        <fullName evidence="6">Glycosyltransferase 2-like domain-containing protein</fullName>
    </recommendedName>
</protein>